<dbReference type="OrthoDB" id="6978199at2759"/>
<feature type="region of interest" description="Disordered" evidence="1">
    <location>
        <begin position="71"/>
        <end position="95"/>
    </location>
</feature>
<evidence type="ECO:0000313" key="3">
    <source>
        <dbReference type="Proteomes" id="UP000838756"/>
    </source>
</evidence>
<name>A0A8S4RDN5_9NEOP</name>
<gene>
    <name evidence="2" type="primary">jg3115</name>
    <name evidence="2" type="ORF">PAEG_LOCUS12607</name>
</gene>
<organism evidence="2 3">
    <name type="scientific">Pararge aegeria aegeria</name>
    <dbReference type="NCBI Taxonomy" id="348720"/>
    <lineage>
        <taxon>Eukaryota</taxon>
        <taxon>Metazoa</taxon>
        <taxon>Ecdysozoa</taxon>
        <taxon>Arthropoda</taxon>
        <taxon>Hexapoda</taxon>
        <taxon>Insecta</taxon>
        <taxon>Pterygota</taxon>
        <taxon>Neoptera</taxon>
        <taxon>Endopterygota</taxon>
        <taxon>Lepidoptera</taxon>
        <taxon>Glossata</taxon>
        <taxon>Ditrysia</taxon>
        <taxon>Papilionoidea</taxon>
        <taxon>Nymphalidae</taxon>
        <taxon>Satyrinae</taxon>
        <taxon>Satyrini</taxon>
        <taxon>Parargina</taxon>
        <taxon>Pararge</taxon>
    </lineage>
</organism>
<comment type="caution">
    <text evidence="2">The sequence shown here is derived from an EMBL/GenBank/DDBJ whole genome shotgun (WGS) entry which is preliminary data.</text>
</comment>
<keyword evidence="3" id="KW-1185">Reference proteome</keyword>
<evidence type="ECO:0000256" key="1">
    <source>
        <dbReference type="SAM" id="MobiDB-lite"/>
    </source>
</evidence>
<protein>
    <submittedName>
        <fullName evidence="2">Jg3115 protein</fullName>
    </submittedName>
</protein>
<dbReference type="Proteomes" id="UP000838756">
    <property type="component" value="Unassembled WGS sequence"/>
</dbReference>
<evidence type="ECO:0000313" key="2">
    <source>
        <dbReference type="EMBL" id="CAH2234884.1"/>
    </source>
</evidence>
<feature type="compositionally biased region" description="Basic and acidic residues" evidence="1">
    <location>
        <begin position="45"/>
        <end position="57"/>
    </location>
</feature>
<dbReference type="AlphaFoldDB" id="A0A8S4RDN5"/>
<accession>A0A8S4RDN5</accession>
<reference evidence="2" key="1">
    <citation type="submission" date="2022-03" db="EMBL/GenBank/DDBJ databases">
        <authorList>
            <person name="Lindestad O."/>
        </authorList>
    </citation>
    <scope>NUCLEOTIDE SEQUENCE</scope>
</reference>
<sequence>MSEAPISSFVLIFKRHFSHCTSASSALTTESATMCPLKSSEQSNEDNKQRYSETKRGEIKAHLFPGRIVRNGRGQRQKRNVPRAQTMGAEPLLLL</sequence>
<dbReference type="EMBL" id="CAKXAJ010025089">
    <property type="protein sequence ID" value="CAH2234884.1"/>
    <property type="molecule type" value="Genomic_DNA"/>
</dbReference>
<feature type="region of interest" description="Disordered" evidence="1">
    <location>
        <begin position="34"/>
        <end position="57"/>
    </location>
</feature>
<proteinExistence type="predicted"/>